<dbReference type="EMBL" id="GBRH01193929">
    <property type="protein sequence ID" value="JAE03967.1"/>
    <property type="molecule type" value="Transcribed_RNA"/>
</dbReference>
<dbReference type="AlphaFoldDB" id="A0A0A9EV52"/>
<sequence length="49" mass="5830">MCRTRRRLLPHPSPQPSHRPCIALHLPCHRSLLAVFRRRAAPSPDRRRR</sequence>
<name>A0A0A9EV52_ARUDO</name>
<organism evidence="1">
    <name type="scientific">Arundo donax</name>
    <name type="common">Giant reed</name>
    <name type="synonym">Donax arundinaceus</name>
    <dbReference type="NCBI Taxonomy" id="35708"/>
    <lineage>
        <taxon>Eukaryota</taxon>
        <taxon>Viridiplantae</taxon>
        <taxon>Streptophyta</taxon>
        <taxon>Embryophyta</taxon>
        <taxon>Tracheophyta</taxon>
        <taxon>Spermatophyta</taxon>
        <taxon>Magnoliopsida</taxon>
        <taxon>Liliopsida</taxon>
        <taxon>Poales</taxon>
        <taxon>Poaceae</taxon>
        <taxon>PACMAD clade</taxon>
        <taxon>Arundinoideae</taxon>
        <taxon>Arundineae</taxon>
        <taxon>Arundo</taxon>
    </lineage>
</organism>
<evidence type="ECO:0000313" key="1">
    <source>
        <dbReference type="EMBL" id="JAE03967.1"/>
    </source>
</evidence>
<reference evidence="1" key="1">
    <citation type="submission" date="2014-09" db="EMBL/GenBank/DDBJ databases">
        <authorList>
            <person name="Magalhaes I.L.F."/>
            <person name="Oliveira U."/>
            <person name="Santos F.R."/>
            <person name="Vidigal T.H.D.A."/>
            <person name="Brescovit A.D."/>
            <person name="Santos A.J."/>
        </authorList>
    </citation>
    <scope>NUCLEOTIDE SEQUENCE</scope>
    <source>
        <tissue evidence="1">Shoot tissue taken approximately 20 cm above the soil surface</tissue>
    </source>
</reference>
<accession>A0A0A9EV52</accession>
<proteinExistence type="predicted"/>
<protein>
    <submittedName>
        <fullName evidence="1">Uncharacterized protein</fullName>
    </submittedName>
</protein>
<reference evidence="1" key="2">
    <citation type="journal article" date="2015" name="Data Brief">
        <title>Shoot transcriptome of the giant reed, Arundo donax.</title>
        <authorList>
            <person name="Barrero R.A."/>
            <person name="Guerrero F.D."/>
            <person name="Moolhuijzen P."/>
            <person name="Goolsby J.A."/>
            <person name="Tidwell J."/>
            <person name="Bellgard S.E."/>
            <person name="Bellgard M.I."/>
        </authorList>
    </citation>
    <scope>NUCLEOTIDE SEQUENCE</scope>
    <source>
        <tissue evidence="1">Shoot tissue taken approximately 20 cm above the soil surface</tissue>
    </source>
</reference>